<keyword evidence="2" id="KW-1133">Transmembrane helix</keyword>
<keyword evidence="2" id="KW-0472">Membrane</keyword>
<proteinExistence type="predicted"/>
<dbReference type="AlphaFoldDB" id="A0A846TK27"/>
<protein>
    <submittedName>
        <fullName evidence="3">Uncharacterized protein</fullName>
    </submittedName>
</protein>
<evidence type="ECO:0000256" key="1">
    <source>
        <dbReference type="SAM" id="Coils"/>
    </source>
</evidence>
<evidence type="ECO:0000313" key="3">
    <source>
        <dbReference type="EMBL" id="NKE07109.1"/>
    </source>
</evidence>
<dbReference type="RefSeq" id="WP_167833516.1">
    <property type="nucleotide sequence ID" value="NZ_JAAVUM010000012.1"/>
</dbReference>
<sequence>MTGALTGALGIIMVFSIPLVAIITSHYQKVAKIKHNMIKDEIELERLKHENYLLETEKMKLELMKMESPLDKKVL</sequence>
<name>A0A846TK27_9BACI</name>
<accession>A0A846TK27</accession>
<dbReference type="Proteomes" id="UP000587942">
    <property type="component" value="Unassembled WGS sequence"/>
</dbReference>
<comment type="caution">
    <text evidence="3">The sequence shown here is derived from an EMBL/GenBank/DDBJ whole genome shotgun (WGS) entry which is preliminary data.</text>
</comment>
<feature type="coiled-coil region" evidence="1">
    <location>
        <begin position="30"/>
        <end position="64"/>
    </location>
</feature>
<dbReference type="EMBL" id="JAAVUM010000012">
    <property type="protein sequence ID" value="NKE07109.1"/>
    <property type="molecule type" value="Genomic_DNA"/>
</dbReference>
<reference evidence="3 4" key="1">
    <citation type="submission" date="2020-03" db="EMBL/GenBank/DDBJ databases">
        <authorList>
            <person name="Sun Q."/>
        </authorList>
    </citation>
    <scope>NUCLEOTIDE SEQUENCE [LARGE SCALE GENOMIC DNA]</scope>
    <source>
        <strain evidence="3 4">KACC 21451</strain>
    </source>
</reference>
<feature type="transmembrane region" description="Helical" evidence="2">
    <location>
        <begin position="6"/>
        <end position="27"/>
    </location>
</feature>
<keyword evidence="2" id="KW-0812">Transmembrane</keyword>
<gene>
    <name evidence="3" type="ORF">GWK17_16810</name>
</gene>
<evidence type="ECO:0000256" key="2">
    <source>
        <dbReference type="SAM" id="Phobius"/>
    </source>
</evidence>
<evidence type="ECO:0000313" key="4">
    <source>
        <dbReference type="Proteomes" id="UP000587942"/>
    </source>
</evidence>
<keyword evidence="1" id="KW-0175">Coiled coil</keyword>
<organism evidence="3 4">
    <name type="scientific">Mesobacillus selenatarsenatis</name>
    <dbReference type="NCBI Taxonomy" id="388741"/>
    <lineage>
        <taxon>Bacteria</taxon>
        <taxon>Bacillati</taxon>
        <taxon>Bacillota</taxon>
        <taxon>Bacilli</taxon>
        <taxon>Bacillales</taxon>
        <taxon>Bacillaceae</taxon>
        <taxon>Mesobacillus</taxon>
    </lineage>
</organism>